<evidence type="ECO:0000313" key="2">
    <source>
        <dbReference type="EMBL" id="RDI46723.1"/>
    </source>
</evidence>
<dbReference type="Proteomes" id="UP000255355">
    <property type="component" value="Unassembled WGS sequence"/>
</dbReference>
<evidence type="ECO:0000313" key="3">
    <source>
        <dbReference type="Proteomes" id="UP000255355"/>
    </source>
</evidence>
<dbReference type="Pfam" id="PF13472">
    <property type="entry name" value="Lipase_GDSL_2"/>
    <property type="match status" value="1"/>
</dbReference>
<dbReference type="Gene3D" id="3.40.50.1110">
    <property type="entry name" value="SGNH hydrolase"/>
    <property type="match status" value="1"/>
</dbReference>
<comment type="caution">
    <text evidence="2">The sequence shown here is derived from an EMBL/GenBank/DDBJ whole genome shotgun (WGS) entry which is preliminary data.</text>
</comment>
<dbReference type="InterPro" id="IPR053140">
    <property type="entry name" value="GDSL_Rv0518-like"/>
</dbReference>
<sequence>MRPEGETRVRGTQLKRYVALGDSFTEGVGDDDPAYPNGSRGWADRVAAALARTDPGFEYANLAIRGRLMRGVVDEQLPHALALRPDLVTISAGGNDILRPQVDLDQLVDSYAEMVRALRATGARVLVFTAFDGTWNPIYRMLRGRMAIYNELIREFADDLGAEIVDFWRMGDFADPRLWSWDRLHLSTAGHERMAAAVLEVLGFPDPLHPAPLPSVPPRSDRARRREDLVWAKEFLAPWIMRRIKGTSSGDGLAPKYPAYVRAADIDLLASSSY</sequence>
<accession>A0A370GXX8</accession>
<dbReference type="EMBL" id="QQAZ01000010">
    <property type="protein sequence ID" value="RDI46723.1"/>
    <property type="molecule type" value="Genomic_DNA"/>
</dbReference>
<dbReference type="InterPro" id="IPR036514">
    <property type="entry name" value="SGNH_hydro_sf"/>
</dbReference>
<dbReference type="InterPro" id="IPR013830">
    <property type="entry name" value="SGNH_hydro"/>
</dbReference>
<keyword evidence="3" id="KW-1185">Reference proteome</keyword>
<gene>
    <name evidence="2" type="ORF">DFR68_110128</name>
</gene>
<dbReference type="STRING" id="1210089.GCA_001613165_06880"/>
<reference evidence="2 3" key="1">
    <citation type="submission" date="2018-07" db="EMBL/GenBank/DDBJ databases">
        <title>Genomic Encyclopedia of Type Strains, Phase IV (KMG-IV): sequencing the most valuable type-strain genomes for metagenomic binning, comparative biology and taxonomic classification.</title>
        <authorList>
            <person name="Goeker M."/>
        </authorList>
    </citation>
    <scope>NUCLEOTIDE SEQUENCE [LARGE SCALE GENOMIC DNA]</scope>
    <source>
        <strain evidence="2 3">DSM 44952</strain>
    </source>
</reference>
<name>A0A370GXX8_9NOCA</name>
<dbReference type="PANTHER" id="PTHR43784:SF2">
    <property type="entry name" value="GDSL-LIKE LIPASE_ACYLHYDROLASE, PUTATIVE (AFU_ORTHOLOGUE AFUA_2G00820)-RELATED"/>
    <property type="match status" value="1"/>
</dbReference>
<evidence type="ECO:0000259" key="1">
    <source>
        <dbReference type="Pfam" id="PF13472"/>
    </source>
</evidence>
<protein>
    <submittedName>
        <fullName evidence="2">Lysophospholipase L1-like esterase</fullName>
    </submittedName>
</protein>
<organism evidence="2 3">
    <name type="scientific">Nocardia mexicana</name>
    <dbReference type="NCBI Taxonomy" id="279262"/>
    <lineage>
        <taxon>Bacteria</taxon>
        <taxon>Bacillati</taxon>
        <taxon>Actinomycetota</taxon>
        <taxon>Actinomycetes</taxon>
        <taxon>Mycobacteriales</taxon>
        <taxon>Nocardiaceae</taxon>
        <taxon>Nocardia</taxon>
    </lineage>
</organism>
<feature type="domain" description="SGNH hydrolase-type esterase" evidence="1">
    <location>
        <begin position="19"/>
        <end position="193"/>
    </location>
</feature>
<dbReference type="AlphaFoldDB" id="A0A370GXX8"/>
<dbReference type="SUPFAM" id="SSF52266">
    <property type="entry name" value="SGNH hydrolase"/>
    <property type="match status" value="1"/>
</dbReference>
<proteinExistence type="predicted"/>
<dbReference type="CDD" id="cd01832">
    <property type="entry name" value="SGNH_hydrolase_like_1"/>
    <property type="match status" value="1"/>
</dbReference>
<dbReference type="PANTHER" id="PTHR43784">
    <property type="entry name" value="GDSL-LIKE LIPASE/ACYLHYDROLASE, PUTATIVE (AFU_ORTHOLOGUE AFUA_2G00820)-RELATED"/>
    <property type="match status" value="1"/>
</dbReference>
<dbReference type="RefSeq" id="WP_246011527.1">
    <property type="nucleotide sequence ID" value="NZ_QQAZ01000010.1"/>
</dbReference>